<gene>
    <name evidence="2" type="ordered locus">TP01_1082</name>
</gene>
<dbReference type="GO" id="GO:0005829">
    <property type="term" value="C:cytosol"/>
    <property type="evidence" value="ECO:0007669"/>
    <property type="project" value="TreeGrafter"/>
</dbReference>
<dbReference type="GeneID" id="3502832"/>
<evidence type="ECO:0000256" key="1">
    <source>
        <dbReference type="SAM" id="SignalP"/>
    </source>
</evidence>
<evidence type="ECO:0000313" key="3">
    <source>
        <dbReference type="Proteomes" id="UP000001949"/>
    </source>
</evidence>
<proteinExistence type="predicted"/>
<dbReference type="AlphaFoldDB" id="Q4N6T8"/>
<reference evidence="2 3" key="1">
    <citation type="journal article" date="2005" name="Science">
        <title>Genome sequence of Theileria parva, a bovine pathogen that transforms lymphocytes.</title>
        <authorList>
            <person name="Gardner M.J."/>
            <person name="Bishop R."/>
            <person name="Shah T."/>
            <person name="de Villiers E.P."/>
            <person name="Carlton J.M."/>
            <person name="Hall N."/>
            <person name="Ren Q."/>
            <person name="Paulsen I.T."/>
            <person name="Pain A."/>
            <person name="Berriman M."/>
            <person name="Wilson R.J.M."/>
            <person name="Sato S."/>
            <person name="Ralph S.A."/>
            <person name="Mann D.J."/>
            <person name="Xiong Z."/>
            <person name="Shallom S.J."/>
            <person name="Weidman J."/>
            <person name="Jiang L."/>
            <person name="Lynn J."/>
            <person name="Weaver B."/>
            <person name="Shoaibi A."/>
            <person name="Domingo A.R."/>
            <person name="Wasawo D."/>
            <person name="Crabtree J."/>
            <person name="Wortman J.R."/>
            <person name="Haas B."/>
            <person name="Angiuoli S.V."/>
            <person name="Creasy T.H."/>
            <person name="Lu C."/>
            <person name="Suh B."/>
            <person name="Silva J.C."/>
            <person name="Utterback T.R."/>
            <person name="Feldblyum T.V."/>
            <person name="Pertea M."/>
            <person name="Allen J."/>
            <person name="Nierman W.C."/>
            <person name="Taracha E.L.N."/>
            <person name="Salzberg S.L."/>
            <person name="White O.R."/>
            <person name="Fitzhugh H.A."/>
            <person name="Morzaria S."/>
            <person name="Venter J.C."/>
            <person name="Fraser C.M."/>
            <person name="Nene V."/>
        </authorList>
    </citation>
    <scope>NUCLEOTIDE SEQUENCE [LARGE SCALE GENOMIC DNA]</scope>
    <source>
        <strain evidence="2 3">Muguga</strain>
    </source>
</reference>
<sequence length="303" mass="34480">MRYKFCSKFLFLFVIFLDLFCSNSLCAPISDFVKPDTPPKFFAIDIDGTFYINDETKFKRNVKALKLLKDKNVTPFFCTGRSFNAVKKIFGAEFQNESSYKLLPGIYSNGSLIYNSYGILIHKSVFKSDFIEKFIQFVNDKRYRNHVVFFGVVDIFSLESSVDPKDELTLDLDPIVKSDAQIKNEDITGIRIKKIDITVAGSSEDTDYVKFDEGDVTVLFPEKSLKDLSLKKLVESMGGKISECTYIGNELNDLKVMSFPDILSFAVGDAIDKIKDIAKWVLDLKHDECAFEKVVDLLYGEES</sequence>
<dbReference type="SUPFAM" id="SSF56784">
    <property type="entry name" value="HAD-like"/>
    <property type="match status" value="1"/>
</dbReference>
<comment type="caution">
    <text evidence="2">The sequence shown here is derived from an EMBL/GenBank/DDBJ whole genome shotgun (WGS) entry which is preliminary data.</text>
</comment>
<dbReference type="PANTHER" id="PTHR10000:SF8">
    <property type="entry name" value="HAD SUPERFAMILY HYDROLASE-LIKE, TYPE 3"/>
    <property type="match status" value="1"/>
</dbReference>
<dbReference type="PANTHER" id="PTHR10000">
    <property type="entry name" value="PHOSPHOSERINE PHOSPHATASE"/>
    <property type="match status" value="1"/>
</dbReference>
<accession>Q4N6T8</accession>
<dbReference type="eggNOG" id="ENOG502RSY5">
    <property type="taxonomic scope" value="Eukaryota"/>
</dbReference>
<dbReference type="KEGG" id="tpv:TP01_1082"/>
<dbReference type="Gene3D" id="3.40.50.1000">
    <property type="entry name" value="HAD superfamily/HAD-like"/>
    <property type="match status" value="2"/>
</dbReference>
<feature type="signal peptide" evidence="1">
    <location>
        <begin position="1"/>
        <end position="26"/>
    </location>
</feature>
<dbReference type="InterPro" id="IPR036412">
    <property type="entry name" value="HAD-like_sf"/>
</dbReference>
<dbReference type="GO" id="GO:0016791">
    <property type="term" value="F:phosphatase activity"/>
    <property type="evidence" value="ECO:0007669"/>
    <property type="project" value="TreeGrafter"/>
</dbReference>
<dbReference type="STRING" id="5875.Q4N6T8"/>
<dbReference type="Pfam" id="PF08282">
    <property type="entry name" value="Hydrolase_3"/>
    <property type="match status" value="1"/>
</dbReference>
<name>Q4N6T8_THEPA</name>
<evidence type="ECO:0008006" key="4">
    <source>
        <dbReference type="Google" id="ProtNLM"/>
    </source>
</evidence>
<dbReference type="OMA" id="WVLDLKH"/>
<evidence type="ECO:0000313" key="2">
    <source>
        <dbReference type="EMBL" id="EAN34320.1"/>
    </source>
</evidence>
<dbReference type="Proteomes" id="UP000001949">
    <property type="component" value="Unassembled WGS sequence"/>
</dbReference>
<keyword evidence="3" id="KW-1185">Reference proteome</keyword>
<organism evidence="2 3">
    <name type="scientific">Theileria parva</name>
    <name type="common">East coast fever infection agent</name>
    <dbReference type="NCBI Taxonomy" id="5875"/>
    <lineage>
        <taxon>Eukaryota</taxon>
        <taxon>Sar</taxon>
        <taxon>Alveolata</taxon>
        <taxon>Apicomplexa</taxon>
        <taxon>Aconoidasida</taxon>
        <taxon>Piroplasmida</taxon>
        <taxon>Theileriidae</taxon>
        <taxon>Theileria</taxon>
    </lineage>
</organism>
<dbReference type="EMBL" id="AAGK01000001">
    <property type="protein sequence ID" value="EAN34320.1"/>
    <property type="molecule type" value="Genomic_DNA"/>
</dbReference>
<dbReference type="RefSeq" id="XP_766603.1">
    <property type="nucleotide sequence ID" value="XM_761510.1"/>
</dbReference>
<dbReference type="VEuPathDB" id="PiroplasmaDB:TpMuguga_01g01082"/>
<dbReference type="InParanoid" id="Q4N6T8"/>
<dbReference type="GO" id="GO:0000287">
    <property type="term" value="F:magnesium ion binding"/>
    <property type="evidence" value="ECO:0007669"/>
    <property type="project" value="TreeGrafter"/>
</dbReference>
<dbReference type="InterPro" id="IPR023214">
    <property type="entry name" value="HAD_sf"/>
</dbReference>
<protein>
    <recommendedName>
        <fullName evidence="4">Haloacid dehalogenase-like hydrolase</fullName>
    </recommendedName>
</protein>
<keyword evidence="1" id="KW-0732">Signal</keyword>
<feature type="chain" id="PRO_5004241298" description="Haloacid dehalogenase-like hydrolase" evidence="1">
    <location>
        <begin position="27"/>
        <end position="303"/>
    </location>
</feature>